<evidence type="ECO:0000313" key="2">
    <source>
        <dbReference type="Proteomes" id="UP001320326"/>
    </source>
</evidence>
<dbReference type="Proteomes" id="UP001320326">
    <property type="component" value="Chromosome"/>
</dbReference>
<dbReference type="EMBL" id="AP023423">
    <property type="protein sequence ID" value="BCK87231.1"/>
    <property type="molecule type" value="Genomic_DNA"/>
</dbReference>
<protein>
    <submittedName>
        <fullName evidence="1">Uncharacterized protein</fullName>
    </submittedName>
</protein>
<sequence>MKIIVKARVGISNVRDLRADLLTAAYEYIEGKTGTTLILQGCKLSPNRLSEERRLFAMLAPEAAEHVSILVQDENNKIDVASGLLKDGSSQEINNISIRPKRAPGVGRHNVNNILLLNWLDGLGPQTIKSISEASGTSYPTTAAAISILADQDLLNVKKDRSISLKYFPIEQWRQWIASGFEHRKSARFIDRSGQPRPPSSLIKRLQKLGRDDIAISGIEGARFYYPDLDLSGSLRLDLVINGNHGSDLGFVKKIDPALELSNNKFHKADLVIHFLDRPKTHFKQNGELLIADPLECLADLYNMKLDQQADQMLRFLSERKKVVHA</sequence>
<evidence type="ECO:0000313" key="1">
    <source>
        <dbReference type="EMBL" id="BCK87231.1"/>
    </source>
</evidence>
<gene>
    <name evidence="1" type="ORF">MIZ01_1003</name>
</gene>
<dbReference type="RefSeq" id="WP_237248361.1">
    <property type="nucleotide sequence ID" value="NZ_AP023423.1"/>
</dbReference>
<organism evidence="1 2">
    <name type="scientific">Sideroxyarcus emersonii</name>
    <dbReference type="NCBI Taxonomy" id="2764705"/>
    <lineage>
        <taxon>Bacteria</taxon>
        <taxon>Pseudomonadati</taxon>
        <taxon>Pseudomonadota</taxon>
        <taxon>Betaproteobacteria</taxon>
        <taxon>Nitrosomonadales</taxon>
        <taxon>Gallionellaceae</taxon>
        <taxon>Sideroxyarcus</taxon>
    </lineage>
</organism>
<accession>A0AAN2BYP3</accession>
<name>A0AAN2BYP3_9PROT</name>
<dbReference type="AlphaFoldDB" id="A0AAN2BYP3"/>
<proteinExistence type="predicted"/>
<dbReference type="KEGG" id="seme:MIZ01_1003"/>
<keyword evidence="2" id="KW-1185">Reference proteome</keyword>
<reference evidence="1 2" key="1">
    <citation type="journal article" date="2022" name="Int. J. Syst. Evol. Microbiol.">
        <title>&lt;i&gt;Sideroxyarcus emersonii&lt;/i&gt; gen. nov. sp. nov., a neutrophilic, microaerobic iron- and thiosulfate-oxidizing bacterium isolated from iron-rich wetland sediment.</title>
        <authorList>
            <person name="Kato S."/>
            <person name="Itoh T."/>
            <person name="Iino T."/>
            <person name="Ohkuma M."/>
        </authorList>
    </citation>
    <scope>NUCLEOTIDE SEQUENCE [LARGE SCALE GENOMIC DNA]</scope>
    <source>
        <strain evidence="1 2">MIZ01</strain>
    </source>
</reference>